<name>A0AA85AAD6_9TREM</name>
<dbReference type="WBParaSite" id="SMRG1_73690.2">
    <property type="protein sequence ID" value="SMRG1_73690.2"/>
    <property type="gene ID" value="SMRG1_73690"/>
</dbReference>
<evidence type="ECO:0000313" key="3">
    <source>
        <dbReference type="WBParaSite" id="SMRG1_73690.1"/>
    </source>
</evidence>
<feature type="region of interest" description="Disordered" evidence="1">
    <location>
        <begin position="1483"/>
        <end position="1502"/>
    </location>
</feature>
<feature type="compositionally biased region" description="Basic and acidic residues" evidence="1">
    <location>
        <begin position="681"/>
        <end position="695"/>
    </location>
</feature>
<reference evidence="3 4" key="1">
    <citation type="submission" date="2023-11" db="UniProtKB">
        <authorList>
            <consortium name="WormBaseParasite"/>
        </authorList>
    </citation>
    <scope>IDENTIFICATION</scope>
</reference>
<feature type="region of interest" description="Disordered" evidence="1">
    <location>
        <begin position="672"/>
        <end position="730"/>
    </location>
</feature>
<feature type="compositionally biased region" description="Polar residues" evidence="1">
    <location>
        <begin position="696"/>
        <end position="707"/>
    </location>
</feature>
<proteinExistence type="predicted"/>
<dbReference type="WBParaSite" id="SMRG1_73690.1">
    <property type="protein sequence ID" value="SMRG1_73690.1"/>
    <property type="gene ID" value="SMRG1_73690"/>
</dbReference>
<sequence>MHASLASIGRACTIQEDEDPPATSLDSSFDMQPVDYIEQSLRSCTSSVDELVTLALSLCHSIKILPNFNKIVLQEHHCGIKQSDSILNTDKYDNNKNQQSSALDEHINSSTINDPIICVHTSSNTSRNKSNDLNHLTYLHRFYLKLLNVVHLDTLNNTVKELCLGLLALLAHSETVFIKETNLLDCILSKFSISSNNIYSFQALYENNSCNILNDYHEFLLTTLLHFNDESGDDDIDDNSNDTLITGYTTTHYDYSSQLGELRILCESLRQCWTQMKRLANEQRNMQYRLNQINASNNCDTILTKLFLDAYRINSMYSKLLTLAIINSAQYLIYSGVSLLGYMELSRFTHDELWEMTRGIEELNILRGHLHNTFQIYRNTHLYKLICNDENIFHSAQILSPTTDTTSISSTSKPLSQLISYNLLNDPVDVVFSMSVGCLFSLFAKQRSLRLAHLIYLHIYKFPKLFFSEPDNNHTTIDYNHNLSNKNLLQQEFQEFIQDNHGFLASDYLRNEYEFISNFLDILSQSTDLLYQVQKLQLVYTSAAATAQIRQVEAEQRLKTSSNTNNLDPCFVSSPTSSPSSSISHAVSVEGKHGVLVRATSTNHPNMTETKEIISKTPRKTDIHHRTNILPNYISRYQDALHRSSTLDRYVATGSAVSPYSSISNHTLGTEFTKLQSDNQTKPDDHNYKKDKDDSTIYTPTESSSITGDKEKEQSKSRVNSKKGVQWSDHREVSTRHQIIGRYLEMTWKYSENTLTSLFLSTSSTIIKQRNSNSNNITVNEPKLCKSTLTMTSVELLRLGNNICQLTITSDFFPTGLLPVLRKQALKCKEYAIWRNWYEEHQMFKCILKKNDENTISVTDDNYNLQDTSENTFSNNVVPHETCDHLNHNSLYSIYNTYVQRNTVNTSDTQSSFFPCNIDKCHNCCITMNLQRLWGSKAFLIITDINSIIELITYMTKLFVNDEQTWMNILSLIQNEIKASGISSIVHHFDISIPDSYKSLLLKLYKAYEFTRRLDVIFIRFLIMLKNICFNEYNKCMKNWNDTLQQTNDNHSIQEQTNIIDNNINQITYYYQQSIYIELLFIHYENLIKCFTNLTDIVFNNIIYCILYWFGYTNNYVNDEILKEFKQLFNPMNSYFLSNLTSPSSSRLSVDTTSTISNSNFDDLIEIKTNLLNVDRNVLIRLARVIGTLSQVNNLLISLDKNIKEWKETLRKTFSQIMNKLINKYILNYHNEILCNFQIENNDLINLLTIFLKPINKTIGTCFNSPTERIISIENSSIICDYHHNVYYYIIQPTVIQFFHRLSILLKETSIKYDEFIQKYLIIQFQNQVPLNLLQEIYESIKIHNQSGECSLKCFHSTMFTEHQPDNVIQKPETEKFSSSLSSLLTDTKQLKSKLNSGSAGVDFIQSTMVFMSTAMKNTVNKHLPKEPKDKIASFAADVCSNLRLPFRSQTTNNLNNCSKITSSSSSTTNDNNNTTTTITVAKSSTMKDKQESLNEYSMENQ</sequence>
<protein>
    <submittedName>
        <fullName evidence="3 4">Uncharacterized protein</fullName>
    </submittedName>
</protein>
<accession>A0AA85AAD6</accession>
<dbReference type="Proteomes" id="UP000050790">
    <property type="component" value="Unassembled WGS sequence"/>
</dbReference>
<evidence type="ECO:0000256" key="1">
    <source>
        <dbReference type="SAM" id="MobiDB-lite"/>
    </source>
</evidence>
<organism evidence="2 3">
    <name type="scientific">Schistosoma margrebowiei</name>
    <dbReference type="NCBI Taxonomy" id="48269"/>
    <lineage>
        <taxon>Eukaryota</taxon>
        <taxon>Metazoa</taxon>
        <taxon>Spiralia</taxon>
        <taxon>Lophotrochozoa</taxon>
        <taxon>Platyhelminthes</taxon>
        <taxon>Trematoda</taxon>
        <taxon>Digenea</taxon>
        <taxon>Strigeidida</taxon>
        <taxon>Schistosomatoidea</taxon>
        <taxon>Schistosomatidae</taxon>
        <taxon>Schistosoma</taxon>
    </lineage>
</organism>
<evidence type="ECO:0000313" key="4">
    <source>
        <dbReference type="WBParaSite" id="SMRG1_73690.2"/>
    </source>
</evidence>
<feature type="compositionally biased region" description="Low complexity" evidence="1">
    <location>
        <begin position="569"/>
        <end position="585"/>
    </location>
</feature>
<evidence type="ECO:0000313" key="2">
    <source>
        <dbReference type="Proteomes" id="UP000050790"/>
    </source>
</evidence>
<feature type="region of interest" description="Disordered" evidence="1">
    <location>
        <begin position="559"/>
        <end position="585"/>
    </location>
</feature>